<organism evidence="2 3">
    <name type="scientific">Somion occarium</name>
    <dbReference type="NCBI Taxonomy" id="3059160"/>
    <lineage>
        <taxon>Eukaryota</taxon>
        <taxon>Fungi</taxon>
        <taxon>Dikarya</taxon>
        <taxon>Basidiomycota</taxon>
        <taxon>Agaricomycotina</taxon>
        <taxon>Agaricomycetes</taxon>
        <taxon>Polyporales</taxon>
        <taxon>Cerrenaceae</taxon>
        <taxon>Somion</taxon>
    </lineage>
</organism>
<name>A0ABP1D5J7_9APHY</name>
<dbReference type="EMBL" id="OZ037946">
    <property type="protein sequence ID" value="CAL1703175.1"/>
    <property type="molecule type" value="Genomic_DNA"/>
</dbReference>
<evidence type="ECO:0000313" key="2">
    <source>
        <dbReference type="EMBL" id="CAL1703175.1"/>
    </source>
</evidence>
<dbReference type="InterPro" id="IPR046528">
    <property type="entry name" value="DUF6593"/>
</dbReference>
<sequence length="185" mass="21377">MELELSRDSTTNTVLRIPGGRPLYHIHTPSMFSRTTTIYKIPETNVQRYEDAEKMTDVEPKAEEEMARIYWHTISSSRLIYDGRALEFKTFLKSKGFRGDRVFIGPDGKNYKWHEGWNGPRLELADGSKPAKTVAKLRQGNFFTGRKAVLEIDPSVDHMRDLVVITFVFIETRRRERELQQAAAA</sequence>
<dbReference type="Pfam" id="PF20236">
    <property type="entry name" value="DUF6593"/>
    <property type="match status" value="1"/>
</dbReference>
<accession>A0ABP1D5J7</accession>
<protein>
    <recommendedName>
        <fullName evidence="1">DUF6593 domain-containing protein</fullName>
    </recommendedName>
</protein>
<reference evidence="3" key="1">
    <citation type="submission" date="2024-04" db="EMBL/GenBank/DDBJ databases">
        <authorList>
            <person name="Shaw F."/>
            <person name="Minotto A."/>
        </authorList>
    </citation>
    <scope>NUCLEOTIDE SEQUENCE [LARGE SCALE GENOMIC DNA]</scope>
</reference>
<evidence type="ECO:0000259" key="1">
    <source>
        <dbReference type="Pfam" id="PF20236"/>
    </source>
</evidence>
<evidence type="ECO:0000313" key="3">
    <source>
        <dbReference type="Proteomes" id="UP001497453"/>
    </source>
</evidence>
<feature type="domain" description="DUF6593" evidence="1">
    <location>
        <begin position="8"/>
        <end position="176"/>
    </location>
</feature>
<proteinExistence type="predicted"/>
<keyword evidence="3" id="KW-1185">Reference proteome</keyword>
<gene>
    <name evidence="2" type="ORF">GFSPODELE1_LOCUS4433</name>
</gene>
<dbReference type="Proteomes" id="UP001497453">
    <property type="component" value="Chromosome 3"/>
</dbReference>